<protein>
    <submittedName>
        <fullName evidence="3">Glutathione S-transferase</fullName>
        <ecNumber evidence="3">2.5.1.18</ecNumber>
    </submittedName>
</protein>
<dbReference type="EMBL" id="JACIJK010000005">
    <property type="protein sequence ID" value="MBB5715016.1"/>
    <property type="molecule type" value="Genomic_DNA"/>
</dbReference>
<feature type="domain" description="GST N-terminal" evidence="1">
    <location>
        <begin position="14"/>
        <end position="93"/>
    </location>
</feature>
<dbReference type="InterPro" id="IPR036249">
    <property type="entry name" value="Thioredoxin-like_sf"/>
</dbReference>
<dbReference type="Pfam" id="PF13417">
    <property type="entry name" value="GST_N_3"/>
    <property type="match status" value="1"/>
</dbReference>
<dbReference type="RefSeq" id="WP_184056936.1">
    <property type="nucleotide sequence ID" value="NZ_JACIJK010000005.1"/>
</dbReference>
<dbReference type="SUPFAM" id="SSF47616">
    <property type="entry name" value="GST C-terminal domain-like"/>
    <property type="match status" value="1"/>
</dbReference>
<evidence type="ECO:0000313" key="3">
    <source>
        <dbReference type="EMBL" id="MBB5715016.1"/>
    </source>
</evidence>
<dbReference type="FunFam" id="3.40.30.10:FF:000331">
    <property type="entry name" value="Glutathione S-transferase"/>
    <property type="match status" value="1"/>
</dbReference>
<dbReference type="GO" id="GO:0004364">
    <property type="term" value="F:glutathione transferase activity"/>
    <property type="evidence" value="ECO:0007669"/>
    <property type="project" value="UniProtKB-EC"/>
</dbReference>
<dbReference type="Proteomes" id="UP000546200">
    <property type="component" value="Unassembled WGS sequence"/>
</dbReference>
<evidence type="ECO:0000259" key="1">
    <source>
        <dbReference type="PROSITE" id="PS50404"/>
    </source>
</evidence>
<dbReference type="SFLD" id="SFLDS00019">
    <property type="entry name" value="Glutathione_Transferase_(cytos"/>
    <property type="match status" value="1"/>
</dbReference>
<proteinExistence type="predicted"/>
<organism evidence="3 4">
    <name type="scientific">Sphingomonas aerophila</name>
    <dbReference type="NCBI Taxonomy" id="1344948"/>
    <lineage>
        <taxon>Bacteria</taxon>
        <taxon>Pseudomonadati</taxon>
        <taxon>Pseudomonadota</taxon>
        <taxon>Alphaproteobacteria</taxon>
        <taxon>Sphingomonadales</taxon>
        <taxon>Sphingomonadaceae</taxon>
        <taxon>Sphingomonas</taxon>
    </lineage>
</organism>
<dbReference type="PANTHER" id="PTHR44051:SF8">
    <property type="entry name" value="GLUTATHIONE S-TRANSFERASE GSTA"/>
    <property type="match status" value="1"/>
</dbReference>
<keyword evidence="3" id="KW-0808">Transferase</keyword>
<feature type="domain" description="GST C-terminal" evidence="2">
    <location>
        <begin position="96"/>
        <end position="222"/>
    </location>
</feature>
<reference evidence="3 4" key="1">
    <citation type="submission" date="2020-08" db="EMBL/GenBank/DDBJ databases">
        <title>Genomic Encyclopedia of Type Strains, Phase IV (KMG-IV): sequencing the most valuable type-strain genomes for metagenomic binning, comparative biology and taxonomic classification.</title>
        <authorList>
            <person name="Goeker M."/>
        </authorList>
    </citation>
    <scope>NUCLEOTIDE SEQUENCE [LARGE SCALE GENOMIC DNA]</scope>
    <source>
        <strain evidence="3 4">DSM 100044</strain>
    </source>
</reference>
<dbReference type="EC" id="2.5.1.18" evidence="3"/>
<accession>A0A7W9BDT8</accession>
<comment type="caution">
    <text evidence="3">The sequence shown here is derived from an EMBL/GenBank/DDBJ whole genome shotgun (WGS) entry which is preliminary data.</text>
</comment>
<dbReference type="SUPFAM" id="SSF52833">
    <property type="entry name" value="Thioredoxin-like"/>
    <property type="match status" value="1"/>
</dbReference>
<dbReference type="Pfam" id="PF13410">
    <property type="entry name" value="GST_C_2"/>
    <property type="match status" value="1"/>
</dbReference>
<dbReference type="InterPro" id="IPR040079">
    <property type="entry name" value="Glutathione_S-Trfase"/>
</dbReference>
<dbReference type="Gene3D" id="1.20.1050.10">
    <property type="match status" value="1"/>
</dbReference>
<dbReference type="SFLD" id="SFLDG00358">
    <property type="entry name" value="Main_(cytGST)"/>
    <property type="match status" value="1"/>
</dbReference>
<dbReference type="InterPro" id="IPR010987">
    <property type="entry name" value="Glutathione-S-Trfase_C-like"/>
</dbReference>
<evidence type="ECO:0000259" key="2">
    <source>
        <dbReference type="PROSITE" id="PS50405"/>
    </source>
</evidence>
<dbReference type="PROSITE" id="PS50405">
    <property type="entry name" value="GST_CTER"/>
    <property type="match status" value="1"/>
</dbReference>
<dbReference type="AlphaFoldDB" id="A0A7W9BDT8"/>
<keyword evidence="4" id="KW-1185">Reference proteome</keyword>
<name>A0A7W9BDT8_9SPHN</name>
<sequence>MSATTSAAPVITALRWVPPGARGLVRDLRARWAFEEVGQPYRTHLLELTEIKQPPHRARQPFGQVPTLDDGEVAMFESGAIVLHLARRYPGLLPADPAGEARAIEWLFAALSSVEPWIYSVQLAALFERDQPWSAERLPHALAQLDARLADLAAALGDGPWLDGDSFTAGDLMMVAVLRQVSRIGALNRHPTLAAYVARGEARPAFARALAAQMEDFEQRAA</sequence>
<dbReference type="Gene3D" id="3.40.30.10">
    <property type="entry name" value="Glutaredoxin"/>
    <property type="match status" value="1"/>
</dbReference>
<gene>
    <name evidence="3" type="ORF">FHS94_001857</name>
</gene>
<evidence type="ECO:0000313" key="4">
    <source>
        <dbReference type="Proteomes" id="UP000546200"/>
    </source>
</evidence>
<dbReference type="PROSITE" id="PS50404">
    <property type="entry name" value="GST_NTER"/>
    <property type="match status" value="1"/>
</dbReference>
<dbReference type="InterPro" id="IPR036282">
    <property type="entry name" value="Glutathione-S-Trfase_C_sf"/>
</dbReference>
<dbReference type="CDD" id="cd03046">
    <property type="entry name" value="GST_N_GTT1_like"/>
    <property type="match status" value="1"/>
</dbReference>
<dbReference type="PANTHER" id="PTHR44051">
    <property type="entry name" value="GLUTATHIONE S-TRANSFERASE-RELATED"/>
    <property type="match status" value="1"/>
</dbReference>
<dbReference type="InterPro" id="IPR004045">
    <property type="entry name" value="Glutathione_S-Trfase_N"/>
</dbReference>